<gene>
    <name evidence="1" type="ORF">FWK35_00025909</name>
</gene>
<sequence length="528" mass="60927">MVKGTSYRTKRRKIQNELNYLHTYKIQSSKSSNGGLVNNCFETEENISFLKSPILDEHLLSNNISTISTSNQECQFIENSNTFDVQCQSLSSSVEYNISSSIDPPNNDREIIKQKLGKWSIDFNIPQNAVNALLQLLKSNTDLKLLPKDCRTLLHSRSSTLLNIHPMEPGNYYHFGLAVGIVRFSSTFPLDHIIKLAIGIDGLPLTKSSSSQFWPILAYIQPHHKHVFPIGIYHGCQKPKYSNDFLKYLISEIIQLTTEGIVINNVIKKNSIEVFCCDSPAKAYLLRIKGHAGFYSCSRCNQEEEFISKRVCFPYIENGCKKRTHDEYITMTNEEYHTSPTISKGPINVHIPSWKSKNVATSSQFEKKYITKDFSRKPRSLEDVNRWKATEFRQFLLYTGIIQIYGTYFIFHNIHGLQHLSDDYEKHGSLNNCSTFPFENYMKDLKKMIWKYEKPLQQVVHRYNESCKYGLVNNYDIANQLSFSVEEPNCFALTNEGEIIKIFSLTKTTITGKYYINEEDLYIKPIKS</sequence>
<evidence type="ECO:0000313" key="2">
    <source>
        <dbReference type="Proteomes" id="UP000478052"/>
    </source>
</evidence>
<accession>A0A6G0Y189</accession>
<evidence type="ECO:0008006" key="3">
    <source>
        <dbReference type="Google" id="ProtNLM"/>
    </source>
</evidence>
<dbReference type="Proteomes" id="UP000478052">
    <property type="component" value="Unassembled WGS sequence"/>
</dbReference>
<dbReference type="OrthoDB" id="10015795at2759"/>
<keyword evidence="2" id="KW-1185">Reference proteome</keyword>
<proteinExistence type="predicted"/>
<reference evidence="1 2" key="1">
    <citation type="submission" date="2019-08" db="EMBL/GenBank/DDBJ databases">
        <title>Whole genome of Aphis craccivora.</title>
        <authorList>
            <person name="Voronova N.V."/>
            <person name="Shulinski R.S."/>
            <person name="Bandarenka Y.V."/>
            <person name="Zhorov D.G."/>
            <person name="Warner D."/>
        </authorList>
    </citation>
    <scope>NUCLEOTIDE SEQUENCE [LARGE SCALE GENOMIC DNA]</scope>
    <source>
        <strain evidence="1">180601</strain>
        <tissue evidence="1">Whole Body</tissue>
    </source>
</reference>
<dbReference type="PANTHER" id="PTHR33053">
    <property type="entry name" value="PROTEIN, PUTATIVE-RELATED"/>
    <property type="match status" value="1"/>
</dbReference>
<name>A0A6G0Y189_APHCR</name>
<dbReference type="PANTHER" id="PTHR33053:SF9">
    <property type="entry name" value="AGAP000105-PA"/>
    <property type="match status" value="1"/>
</dbReference>
<protein>
    <recommendedName>
        <fullName evidence="3">DUF4806 domain-containing protein</fullName>
    </recommendedName>
</protein>
<comment type="caution">
    <text evidence="1">The sequence shown here is derived from an EMBL/GenBank/DDBJ whole genome shotgun (WGS) entry which is preliminary data.</text>
</comment>
<organism evidence="1 2">
    <name type="scientific">Aphis craccivora</name>
    <name type="common">Cowpea aphid</name>
    <dbReference type="NCBI Taxonomy" id="307492"/>
    <lineage>
        <taxon>Eukaryota</taxon>
        <taxon>Metazoa</taxon>
        <taxon>Ecdysozoa</taxon>
        <taxon>Arthropoda</taxon>
        <taxon>Hexapoda</taxon>
        <taxon>Insecta</taxon>
        <taxon>Pterygota</taxon>
        <taxon>Neoptera</taxon>
        <taxon>Paraneoptera</taxon>
        <taxon>Hemiptera</taxon>
        <taxon>Sternorrhyncha</taxon>
        <taxon>Aphidomorpha</taxon>
        <taxon>Aphidoidea</taxon>
        <taxon>Aphididae</taxon>
        <taxon>Aphidini</taxon>
        <taxon>Aphis</taxon>
        <taxon>Aphis</taxon>
    </lineage>
</organism>
<evidence type="ECO:0000313" key="1">
    <source>
        <dbReference type="EMBL" id="KAF0747131.1"/>
    </source>
</evidence>
<dbReference type="EMBL" id="VUJU01006949">
    <property type="protein sequence ID" value="KAF0747131.1"/>
    <property type="molecule type" value="Genomic_DNA"/>
</dbReference>
<dbReference type="AlphaFoldDB" id="A0A6G0Y189"/>